<reference evidence="8 9" key="1">
    <citation type="submission" date="2018-01" db="EMBL/GenBank/DDBJ databases">
        <title>Draft genome sequence of Jishengella sp. NA12.</title>
        <authorList>
            <person name="Sahin N."/>
            <person name="Ay H."/>
            <person name="Saygin H."/>
        </authorList>
    </citation>
    <scope>NUCLEOTIDE SEQUENCE [LARGE SCALE GENOMIC DNA]</scope>
    <source>
        <strain evidence="8 9">NA12</strain>
    </source>
</reference>
<evidence type="ECO:0000256" key="4">
    <source>
        <dbReference type="ARBA" id="ARBA00022729"/>
    </source>
</evidence>
<dbReference type="InterPro" id="IPR010720">
    <property type="entry name" value="Alpha-L-AF_C"/>
</dbReference>
<gene>
    <name evidence="8" type="ORF">C1I95_13660</name>
</gene>
<evidence type="ECO:0000259" key="7">
    <source>
        <dbReference type="SMART" id="SM00813"/>
    </source>
</evidence>
<keyword evidence="9" id="KW-1185">Reference proteome</keyword>
<dbReference type="Gene3D" id="2.60.120.560">
    <property type="entry name" value="Exo-inulinase, domain 1"/>
    <property type="match status" value="1"/>
</dbReference>
<evidence type="ECO:0000256" key="6">
    <source>
        <dbReference type="SAM" id="SignalP"/>
    </source>
</evidence>
<dbReference type="OrthoDB" id="324838at2"/>
<dbReference type="AlphaFoldDB" id="A0A2W2E713"/>
<feature type="chain" id="PRO_5016021998" description="non-reducing end alpha-L-arabinofuranosidase" evidence="6">
    <location>
        <begin position="24"/>
        <end position="846"/>
    </location>
</feature>
<evidence type="ECO:0000313" key="8">
    <source>
        <dbReference type="EMBL" id="PZG18343.1"/>
    </source>
</evidence>
<dbReference type="InterPro" id="IPR013320">
    <property type="entry name" value="ConA-like_dom_sf"/>
</dbReference>
<dbReference type="GO" id="GO:0046373">
    <property type="term" value="P:L-arabinose metabolic process"/>
    <property type="evidence" value="ECO:0007669"/>
    <property type="project" value="InterPro"/>
</dbReference>
<dbReference type="PANTHER" id="PTHR31776:SF26">
    <property type="entry name" value="SECRETED ARABINOSIDASE"/>
    <property type="match status" value="1"/>
</dbReference>
<accession>A0A2W2E713</accession>
<dbReference type="Gene3D" id="2.60.120.260">
    <property type="entry name" value="Galactose-binding domain-like"/>
    <property type="match status" value="1"/>
</dbReference>
<dbReference type="GO" id="GO:0046556">
    <property type="term" value="F:alpha-L-arabinofuranosidase activity"/>
    <property type="evidence" value="ECO:0007669"/>
    <property type="project" value="UniProtKB-EC"/>
</dbReference>
<comment type="catalytic activity">
    <reaction evidence="1">
        <text>Hydrolysis of terminal non-reducing alpha-L-arabinofuranoside residues in alpha-L-arabinosides.</text>
        <dbReference type="EC" id="3.2.1.55"/>
    </reaction>
</comment>
<dbReference type="InterPro" id="IPR017853">
    <property type="entry name" value="GH"/>
</dbReference>
<dbReference type="SUPFAM" id="SSF49785">
    <property type="entry name" value="Galactose-binding domain-like"/>
    <property type="match status" value="1"/>
</dbReference>
<proteinExistence type="inferred from homology"/>
<dbReference type="RefSeq" id="WP_111214201.1">
    <property type="nucleotide sequence ID" value="NZ_POTY01000072.1"/>
</dbReference>
<feature type="domain" description="Alpha-L-arabinofuranosidase C-terminal" evidence="7">
    <location>
        <begin position="486"/>
        <end position="837"/>
    </location>
</feature>
<evidence type="ECO:0000313" key="9">
    <source>
        <dbReference type="Proteomes" id="UP000248924"/>
    </source>
</evidence>
<keyword evidence="5" id="KW-0378">Hydrolase</keyword>
<dbReference type="FunFam" id="3.20.20.80:FF:000090">
    <property type="entry name" value="Alpha-L-arabinofuranosidase A"/>
    <property type="match status" value="1"/>
</dbReference>
<dbReference type="Pfam" id="PF02018">
    <property type="entry name" value="CBM_4_9"/>
    <property type="match status" value="1"/>
</dbReference>
<evidence type="ECO:0000256" key="3">
    <source>
        <dbReference type="ARBA" id="ARBA00012670"/>
    </source>
</evidence>
<name>A0A2W2E713_9ACTN</name>
<sequence length="846" mass="91842">MPRPRSILGLLTAALLAATVAVAAPSLATTPTAEPDYIISVDPSGAGVSISNSMYGVFFEDINYAADGGLYAELVRNRSFEFLPADNRAYTGLTAWTPGAEGGGAGSASTVNDGARLDDRNRTYLRLQLANSGSGRYGVTNSGYNNGVPVRAGARYDFSVWARTDAADGTPVSVTLHDPAGQPLAAALEISVRNDTWTRYTGTLTASRTADAGRLSVRAGGTGTLRLDMVSLFPQDTYRGRPNGLRKDLAEKIAALRPGFVRFPGGCLVNTNSMNGYDAASNWERARAYQWKDTVGPVETRATNVNFWGYNQSYGLGYFEYFQFAEDIGAMPVPVVPALVTGCGQNRATVDEALLRRHIQDALDLIEFANGPTSSTWGQLRASMGHPAPFNLTHLAVGNEENLPDEFFANFERFRAAIEARYPDVTVISNSGPLSQGATFDRLWDLNRAAGVDMVDEHYYNSPTWFLQNNNRYDSYDRNGPEVFLGEYASQDALLFNSLSEAAYMTGLERNADIVKMASYAPLLANIDNVQWRPDLIWFDNDESWGTTSYQVQKLFMNNVGDRTVPSTVTGAIPEVKPINGPIGLSTWATAAAYDDVKVTTPDGTVLFSDDFSNGAGQWRPLANRGSWSVVDGEYRQTSTSAQDTLVSAGNITASDYDLTLKARKTAGAEGFLIGFGVQDAANYYWWNLGGWNNTQGAVEKAVNGAKTSLITKANRINTGQTYDIRIQVRGVRVSLFLDGELWGSFADDKVVQPFAQVVTRDNATGELIVKVVNAQDTPAVTKIDLGDVKVRNNAQMTVISGDPREQNTRSAQPIQPVTSTVKGMKSTFTRTFAPNSVTFLRIGTK</sequence>
<evidence type="ECO:0000256" key="1">
    <source>
        <dbReference type="ARBA" id="ARBA00001462"/>
    </source>
</evidence>
<dbReference type="InterPro" id="IPR051563">
    <property type="entry name" value="Glycosyl_Hydrolase_51"/>
</dbReference>
<dbReference type="EC" id="3.2.1.55" evidence="3"/>
<evidence type="ECO:0000256" key="2">
    <source>
        <dbReference type="ARBA" id="ARBA00007186"/>
    </source>
</evidence>
<dbReference type="InterPro" id="IPR055235">
    <property type="entry name" value="ASD1_cat"/>
</dbReference>
<dbReference type="Pfam" id="PF22848">
    <property type="entry name" value="ASD1_dom"/>
    <property type="match status" value="1"/>
</dbReference>
<dbReference type="SUPFAM" id="SSF51445">
    <property type="entry name" value="(Trans)glycosidases"/>
    <property type="match status" value="1"/>
</dbReference>
<dbReference type="PANTHER" id="PTHR31776">
    <property type="entry name" value="ALPHA-L-ARABINOFURANOSIDASE 1"/>
    <property type="match status" value="1"/>
</dbReference>
<dbReference type="InterPro" id="IPR003305">
    <property type="entry name" value="CenC_carb-bd"/>
</dbReference>
<keyword evidence="4 6" id="KW-0732">Signal</keyword>
<dbReference type="SUPFAM" id="SSF49899">
    <property type="entry name" value="Concanavalin A-like lectins/glucanases"/>
    <property type="match status" value="1"/>
</dbReference>
<protein>
    <recommendedName>
        <fullName evidence="3">non-reducing end alpha-L-arabinofuranosidase</fullName>
        <ecNumber evidence="3">3.2.1.55</ecNumber>
    </recommendedName>
</protein>
<dbReference type="Gene3D" id="3.20.20.80">
    <property type="entry name" value="Glycosidases"/>
    <property type="match status" value="1"/>
</dbReference>
<comment type="similarity">
    <text evidence="2">Belongs to the glycosyl hydrolase 51 family.</text>
</comment>
<dbReference type="SMART" id="SM00813">
    <property type="entry name" value="Alpha-L-AF_C"/>
    <property type="match status" value="1"/>
</dbReference>
<dbReference type="Proteomes" id="UP000248924">
    <property type="component" value="Unassembled WGS sequence"/>
</dbReference>
<dbReference type="Pfam" id="PF06964">
    <property type="entry name" value="Alpha-L-AF_C"/>
    <property type="match status" value="1"/>
</dbReference>
<feature type="signal peptide" evidence="6">
    <location>
        <begin position="1"/>
        <end position="23"/>
    </location>
</feature>
<dbReference type="InterPro" id="IPR008979">
    <property type="entry name" value="Galactose-bd-like_sf"/>
</dbReference>
<dbReference type="EMBL" id="POTY01000072">
    <property type="protein sequence ID" value="PZG18343.1"/>
    <property type="molecule type" value="Genomic_DNA"/>
</dbReference>
<organism evidence="8 9">
    <name type="scientific">Micromonospora craterilacus</name>
    <dbReference type="NCBI Taxonomy" id="1655439"/>
    <lineage>
        <taxon>Bacteria</taxon>
        <taxon>Bacillati</taxon>
        <taxon>Actinomycetota</taxon>
        <taxon>Actinomycetes</taxon>
        <taxon>Micromonosporales</taxon>
        <taxon>Micromonosporaceae</taxon>
        <taxon>Micromonospora</taxon>
    </lineage>
</organism>
<comment type="caution">
    <text evidence="8">The sequence shown here is derived from an EMBL/GenBank/DDBJ whole genome shotgun (WGS) entry which is preliminary data.</text>
</comment>
<evidence type="ECO:0000256" key="5">
    <source>
        <dbReference type="ARBA" id="ARBA00022801"/>
    </source>
</evidence>